<gene>
    <name evidence="1" type="ORF">G7Y89_g2517</name>
</gene>
<dbReference type="EMBL" id="JAAMPI010000111">
    <property type="protein sequence ID" value="KAF4635578.1"/>
    <property type="molecule type" value="Genomic_DNA"/>
</dbReference>
<protein>
    <submittedName>
        <fullName evidence="1">Uncharacterized protein</fullName>
    </submittedName>
</protein>
<sequence length="89" mass="9906">MPFRNERDCEMAQFIKTCRNPAVGSMPDLTYPQDLPCVATGNGSLESQTARQVKTGNYEGEMSTRPFNLKSSRAIRFNFKADIQISSPG</sequence>
<evidence type="ECO:0000313" key="1">
    <source>
        <dbReference type="EMBL" id="KAF4635578.1"/>
    </source>
</evidence>
<organism evidence="1 2">
    <name type="scientific">Cudoniella acicularis</name>
    <dbReference type="NCBI Taxonomy" id="354080"/>
    <lineage>
        <taxon>Eukaryota</taxon>
        <taxon>Fungi</taxon>
        <taxon>Dikarya</taxon>
        <taxon>Ascomycota</taxon>
        <taxon>Pezizomycotina</taxon>
        <taxon>Leotiomycetes</taxon>
        <taxon>Helotiales</taxon>
        <taxon>Tricladiaceae</taxon>
        <taxon>Cudoniella</taxon>
    </lineage>
</organism>
<reference evidence="1 2" key="1">
    <citation type="submission" date="2020-03" db="EMBL/GenBank/DDBJ databases">
        <title>Draft Genome Sequence of Cudoniella acicularis.</title>
        <authorList>
            <person name="Buettner E."/>
            <person name="Kellner H."/>
        </authorList>
    </citation>
    <scope>NUCLEOTIDE SEQUENCE [LARGE SCALE GENOMIC DNA]</scope>
    <source>
        <strain evidence="1 2">DSM 108380</strain>
    </source>
</reference>
<proteinExistence type="predicted"/>
<evidence type="ECO:0000313" key="2">
    <source>
        <dbReference type="Proteomes" id="UP000566819"/>
    </source>
</evidence>
<name>A0A8H4W618_9HELO</name>
<dbReference type="Proteomes" id="UP000566819">
    <property type="component" value="Unassembled WGS sequence"/>
</dbReference>
<dbReference type="AlphaFoldDB" id="A0A8H4W618"/>
<comment type="caution">
    <text evidence="1">The sequence shown here is derived from an EMBL/GenBank/DDBJ whole genome shotgun (WGS) entry which is preliminary data.</text>
</comment>
<accession>A0A8H4W618</accession>
<keyword evidence="2" id="KW-1185">Reference proteome</keyword>